<evidence type="ECO:0000313" key="11">
    <source>
        <dbReference type="Proteomes" id="UP000280434"/>
    </source>
</evidence>
<dbReference type="NCBIfam" id="NF003477">
    <property type="entry name" value="PRK05122.1"/>
    <property type="match status" value="1"/>
</dbReference>
<gene>
    <name evidence="10" type="ORF">D7S89_07620</name>
</gene>
<accession>A0A494XMF2</accession>
<name>A0A494XMF2_9BURK</name>
<feature type="transmembrane region" description="Helical" evidence="8">
    <location>
        <begin position="251"/>
        <end position="272"/>
    </location>
</feature>
<evidence type="ECO:0000256" key="4">
    <source>
        <dbReference type="ARBA" id="ARBA00022519"/>
    </source>
</evidence>
<proteinExistence type="inferred from homology"/>
<comment type="subcellular location">
    <subcellularLocation>
        <location evidence="8">Cell inner membrane</location>
        <topology evidence="8">Multi-pass membrane protein</topology>
    </subcellularLocation>
    <subcellularLocation>
        <location evidence="1">Cell membrane</location>
        <topology evidence="1">Multi-pass membrane protein</topology>
    </subcellularLocation>
</comment>
<dbReference type="OrthoDB" id="322544at2"/>
<evidence type="ECO:0000256" key="7">
    <source>
        <dbReference type="ARBA" id="ARBA00023136"/>
    </source>
</evidence>
<keyword evidence="6 8" id="KW-1133">Transmembrane helix</keyword>
<sequence length="405" mass="40918">MSAVSTAVTAPSDRAVTARIVAVVFFTFICYLVIGIPLPVLPGFVHGALRFGSVLAGAAISVQYVATLASRPHAGRCADTLGPKRTVMIGLCACGASGALLLAATACAAWPLPSLALLVLARLTLGFGESFVGTGAILWGIGRVGPAYNARVISWNGIATYSALAVGAPAGAALTHAFGVWALGLVTLALAALGYLLASRIASVPLVHGERMGYASVFLRVLPHGVGLALGAAGFGSIATFIALYYTARGWSNAALALTLFGALFVGARLLFANAINTYGGFRVAVVSLSFECAGLLLLWLAQSPHAALAGAALTGCGFALVFPSLGVEAVELVPPASRGAALSAYSVFFDLSLGVMGPLAGYVAGAFGYASVFFVAALAAAAAAALSATLYLRHARVARAATQR</sequence>
<evidence type="ECO:0000256" key="2">
    <source>
        <dbReference type="ARBA" id="ARBA00022448"/>
    </source>
</evidence>
<keyword evidence="11" id="KW-1185">Reference proteome</keyword>
<feature type="transmembrane region" description="Helical" evidence="8">
    <location>
        <begin position="284"/>
        <end position="302"/>
    </location>
</feature>
<dbReference type="GO" id="GO:0022857">
    <property type="term" value="F:transmembrane transporter activity"/>
    <property type="evidence" value="ECO:0007669"/>
    <property type="project" value="UniProtKB-UniRule"/>
</dbReference>
<keyword evidence="7 8" id="KW-0472">Membrane</keyword>
<dbReference type="PROSITE" id="PS50850">
    <property type="entry name" value="MFS"/>
    <property type="match status" value="1"/>
</dbReference>
<feature type="transmembrane region" description="Helical" evidence="8">
    <location>
        <begin position="340"/>
        <end position="361"/>
    </location>
</feature>
<dbReference type="PANTHER" id="PTHR23517:SF13">
    <property type="entry name" value="MAJOR FACILITATOR SUPERFAMILY MFS_1"/>
    <property type="match status" value="1"/>
</dbReference>
<evidence type="ECO:0000256" key="6">
    <source>
        <dbReference type="ARBA" id="ARBA00022989"/>
    </source>
</evidence>
<dbReference type="Proteomes" id="UP000280434">
    <property type="component" value="Unassembled WGS sequence"/>
</dbReference>
<dbReference type="GO" id="GO:0005886">
    <property type="term" value="C:plasma membrane"/>
    <property type="evidence" value="ECO:0007669"/>
    <property type="project" value="UniProtKB-SubCell"/>
</dbReference>
<feature type="transmembrane region" description="Helical" evidence="8">
    <location>
        <begin position="87"/>
        <end position="111"/>
    </location>
</feature>
<comment type="similarity">
    <text evidence="8">Belongs to the major facilitator superfamily. YhhS family.</text>
</comment>
<reference evidence="10 11" key="1">
    <citation type="submission" date="2018-10" db="EMBL/GenBank/DDBJ databases">
        <title>Paraburkholderia sp. 7MK8-2, isolated from soil.</title>
        <authorList>
            <person name="Gao Z.-H."/>
            <person name="Qiu L.-H."/>
        </authorList>
    </citation>
    <scope>NUCLEOTIDE SEQUENCE [LARGE SCALE GENOMIC DNA]</scope>
    <source>
        <strain evidence="10 11">7MK8-2</strain>
    </source>
</reference>
<dbReference type="EMBL" id="RBZV01000002">
    <property type="protein sequence ID" value="RKP50921.1"/>
    <property type="molecule type" value="Genomic_DNA"/>
</dbReference>
<evidence type="ECO:0000256" key="5">
    <source>
        <dbReference type="ARBA" id="ARBA00022692"/>
    </source>
</evidence>
<feature type="transmembrane region" description="Helical" evidence="8">
    <location>
        <begin position="367"/>
        <end position="393"/>
    </location>
</feature>
<dbReference type="InterPro" id="IPR020846">
    <property type="entry name" value="MFS_dom"/>
</dbReference>
<feature type="domain" description="Major facilitator superfamily (MFS) profile" evidence="9">
    <location>
        <begin position="187"/>
        <end position="405"/>
    </location>
</feature>
<dbReference type="HAMAP" id="MF_01118">
    <property type="entry name" value="MFS_YhhS"/>
    <property type="match status" value="1"/>
</dbReference>
<keyword evidence="2 8" id="KW-0813">Transport</keyword>
<dbReference type="InterPro" id="IPR011701">
    <property type="entry name" value="MFS"/>
</dbReference>
<comment type="caution">
    <text evidence="10">The sequence shown here is derived from an EMBL/GenBank/DDBJ whole genome shotgun (WGS) entry which is preliminary data.</text>
</comment>
<evidence type="ECO:0000313" key="10">
    <source>
        <dbReference type="EMBL" id="RKP50921.1"/>
    </source>
</evidence>
<dbReference type="AlphaFoldDB" id="A0A494XMF2"/>
<organism evidence="10 11">
    <name type="scientific">Trinickia fusca</name>
    <dbReference type="NCBI Taxonomy" id="2419777"/>
    <lineage>
        <taxon>Bacteria</taxon>
        <taxon>Pseudomonadati</taxon>
        <taxon>Pseudomonadota</taxon>
        <taxon>Betaproteobacteria</taxon>
        <taxon>Burkholderiales</taxon>
        <taxon>Burkholderiaceae</taxon>
        <taxon>Trinickia</taxon>
    </lineage>
</organism>
<dbReference type="InterPro" id="IPR023008">
    <property type="entry name" value="MFS_YhhS-like"/>
</dbReference>
<feature type="transmembrane region" description="Helical" evidence="8">
    <location>
        <begin position="47"/>
        <end position="66"/>
    </location>
</feature>
<feature type="transmembrane region" description="Helical" evidence="8">
    <location>
        <begin position="308"/>
        <end position="328"/>
    </location>
</feature>
<protein>
    <recommendedName>
        <fullName evidence="8">Uncharacterized MFS-type transporter D7S89_07620</fullName>
    </recommendedName>
</protein>
<feature type="transmembrane region" description="Helical" evidence="8">
    <location>
        <begin position="217"/>
        <end position="245"/>
    </location>
</feature>
<feature type="transmembrane region" description="Helical" evidence="8">
    <location>
        <begin position="153"/>
        <end position="172"/>
    </location>
</feature>
<feature type="transmembrane region" description="Helical" evidence="8">
    <location>
        <begin position="117"/>
        <end position="141"/>
    </location>
</feature>
<dbReference type="SUPFAM" id="SSF103473">
    <property type="entry name" value="MFS general substrate transporter"/>
    <property type="match status" value="1"/>
</dbReference>
<evidence type="ECO:0000256" key="8">
    <source>
        <dbReference type="HAMAP-Rule" id="MF_01118"/>
    </source>
</evidence>
<keyword evidence="4 8" id="KW-0997">Cell inner membrane</keyword>
<keyword evidence="3 8" id="KW-1003">Cell membrane</keyword>
<evidence type="ECO:0000256" key="3">
    <source>
        <dbReference type="ARBA" id="ARBA00022475"/>
    </source>
</evidence>
<dbReference type="CDD" id="cd17489">
    <property type="entry name" value="MFS_YfcJ_like"/>
    <property type="match status" value="1"/>
</dbReference>
<feature type="transmembrane region" description="Helical" evidence="8">
    <location>
        <begin position="20"/>
        <end position="41"/>
    </location>
</feature>
<dbReference type="Pfam" id="PF07690">
    <property type="entry name" value="MFS_1"/>
    <property type="match status" value="1"/>
</dbReference>
<feature type="transmembrane region" description="Helical" evidence="8">
    <location>
        <begin position="178"/>
        <end position="197"/>
    </location>
</feature>
<keyword evidence="5 8" id="KW-0812">Transmembrane</keyword>
<dbReference type="RefSeq" id="WP_121277007.1">
    <property type="nucleotide sequence ID" value="NZ_RBZV01000002.1"/>
</dbReference>
<dbReference type="InterPro" id="IPR050171">
    <property type="entry name" value="MFS_Transporters"/>
</dbReference>
<dbReference type="Gene3D" id="1.20.1250.20">
    <property type="entry name" value="MFS general substrate transporter like domains"/>
    <property type="match status" value="1"/>
</dbReference>
<dbReference type="PANTHER" id="PTHR23517">
    <property type="entry name" value="RESISTANCE PROTEIN MDTM, PUTATIVE-RELATED-RELATED"/>
    <property type="match status" value="1"/>
</dbReference>
<dbReference type="InterPro" id="IPR036259">
    <property type="entry name" value="MFS_trans_sf"/>
</dbReference>
<evidence type="ECO:0000259" key="9">
    <source>
        <dbReference type="PROSITE" id="PS50850"/>
    </source>
</evidence>
<evidence type="ECO:0000256" key="1">
    <source>
        <dbReference type="ARBA" id="ARBA00004651"/>
    </source>
</evidence>